<dbReference type="InterPro" id="IPR000719">
    <property type="entry name" value="Prot_kinase_dom"/>
</dbReference>
<dbReference type="PANTHER" id="PTHR15508:SF8">
    <property type="entry name" value="LD24550P"/>
    <property type="match status" value="1"/>
</dbReference>
<dbReference type="GO" id="GO:0005786">
    <property type="term" value="C:signal recognition particle, endoplasmic reticulum targeting"/>
    <property type="evidence" value="ECO:0007669"/>
    <property type="project" value="InterPro"/>
</dbReference>
<dbReference type="InterPro" id="IPR051866">
    <property type="entry name" value="Intracell_Sig-Traffick_Protein"/>
</dbReference>
<dbReference type="GO" id="GO:0030942">
    <property type="term" value="F:endoplasmic reticulum signal peptide binding"/>
    <property type="evidence" value="ECO:0007669"/>
    <property type="project" value="InterPro"/>
</dbReference>
<dbReference type="PROSITE" id="PS50011">
    <property type="entry name" value="PROTEIN_KINASE_DOM"/>
    <property type="match status" value="1"/>
</dbReference>
<dbReference type="CDD" id="cd02677">
    <property type="entry name" value="MIT_SNX15"/>
    <property type="match status" value="1"/>
</dbReference>
<dbReference type="InterPro" id="IPR036871">
    <property type="entry name" value="PX_dom_sf"/>
</dbReference>
<evidence type="ECO:0000259" key="3">
    <source>
        <dbReference type="PROSITE" id="PS50195"/>
    </source>
</evidence>
<dbReference type="InterPro" id="IPR026258">
    <property type="entry name" value="SRP68"/>
</dbReference>
<dbReference type="Pfam" id="PF16969">
    <property type="entry name" value="SRP68"/>
    <property type="match status" value="2"/>
</dbReference>
<dbReference type="PANTHER" id="PTHR15508">
    <property type="entry name" value="RIBOSOMAL PROTEIN S6 KINASE"/>
    <property type="match status" value="1"/>
</dbReference>
<dbReference type="SMART" id="SM00745">
    <property type="entry name" value="MIT"/>
    <property type="match status" value="1"/>
</dbReference>
<dbReference type="Proteomes" id="UP001152747">
    <property type="component" value="Unassembled WGS sequence"/>
</dbReference>
<feature type="region of interest" description="Disordered" evidence="1">
    <location>
        <begin position="527"/>
        <end position="556"/>
    </location>
</feature>
<name>A0A9P1IVV8_9PELO</name>
<sequence length="1326" mass="151376">MTDVEMAEAGQELPQFPTVHILQVVKDAQQQHGLRHGDYARYRKYSAAKLERMRKALKFTNQHNCQKKRKAKFVKKWLTEEALVDAQFLNFGIFETERRARCDAPTKLEAQAYAAWMRGMCAFESRDWQKASEALKLARNVYDKLAEATNNTTLATLYKGRCREIQPQLRLCEFNIAESPEAVGTMSELMELRMQMGADDSSVDKLISEMRSTATGAEVVTIEWGGMKSTVEDEKAKQCLQGWKQSEAELKQCQTPKEKMALYEKATADTRDAIDRLSDTIRRKNADNADTTVLQSIKAYLDFLKMSGTASRYLAIIENTKSDKKNKPQDMLRLYDSVIEIYKEVSETPGAEYDKSLIQAFEMKVEYYRAFRCFYMASSYAALQKYSKATALFDRTLTRINDAEGQLKKLKANQYLTLETLDVLKNLRSDVEAAKINARASRLSSAAENSGTTTEEAKKIDERTLSETLSEWRDWRVAESVRNKKTIPVAKLPPDFIPMPNKPIFFDLANFHLTMPNLEDRISQLQRDNTAKSPNKKGAQSAGAQNQESGGEKDESYCTSDIGRILYQLKTDWTCKCTVIDVKEEKYIAGSFTLYTVEIICVPIASHLNDHPERSFHLITRFKEMQKLHGALAKVHKQLYLRGTFPVFPPAKLLGNNTPEVIQERRMAIENLLNFTFDSEVLRKAKILHEFVEKARERANTAHEITAGEILYDNINSILDQPVGAEDQNVLTPQQNDSNDFQFPDISINSTNSSTFSSSSSTSTTNQNQERKSSTMRKLFPKFRGNINEQNDETIDYLVKAGQLVATAQRAEDEHAYELAFQCYKNAASSLIQGVQIESDMTKRNAVRRKTAKYLVKAEKLYRTYLSLDGSVFNFDSLMTAAMQDPNIMAFQCSNKTMKNYRFVGVLPSLEVEKKVLLVEEKNGENRKFVMKLLEKGNQDNYDSRIFLPTNIPHMVQLVQFFETEMHIILLMEYIEPGRLWDFLAKYFEENECRYLMKLGTMKMEVKEGEKVEELIDEQNSEDIIGGNRGYRGRRLLFTVGVDFERVVEMRDQTSSSDAPSENTLICDMGVDVTGKSEAPNVSGDFSILEGSREDQQSQYFRVAEESPATVLIQKPTKNKSSDEYLMELSKALRTVRQQLGARKRVWNHIDLPECLITHWSAQIVSFFFVMHAEHFEFIGDLNTDNILIDNDGNIMITYIGKWHESRKLRLKDGYSAPESCVYGWIPSAESDIWTIGALMFELLCGRSLANCAPHGILRNMELPYPEQANVSFVAKDILSMILVPLAISRPSIDEIRSHPFFRNIDWRLYDNPTFQQQPSTSNSTG</sequence>
<dbReference type="GO" id="GO:0004672">
    <property type="term" value="F:protein kinase activity"/>
    <property type="evidence" value="ECO:0007669"/>
    <property type="project" value="InterPro"/>
</dbReference>
<feature type="domain" description="PX" evidence="3">
    <location>
        <begin position="573"/>
        <end position="698"/>
    </location>
</feature>
<dbReference type="EMBL" id="CANHGI010000005">
    <property type="protein sequence ID" value="CAI5451999.1"/>
    <property type="molecule type" value="Genomic_DNA"/>
</dbReference>
<dbReference type="InterPro" id="IPR007330">
    <property type="entry name" value="MIT_dom"/>
</dbReference>
<dbReference type="InterPro" id="IPR011009">
    <property type="entry name" value="Kinase-like_dom_sf"/>
</dbReference>
<evidence type="ECO:0000313" key="4">
    <source>
        <dbReference type="EMBL" id="CAI5451999.1"/>
    </source>
</evidence>
<dbReference type="GO" id="GO:0005524">
    <property type="term" value="F:ATP binding"/>
    <property type="evidence" value="ECO:0007669"/>
    <property type="project" value="InterPro"/>
</dbReference>
<dbReference type="SMART" id="SM00220">
    <property type="entry name" value="S_TKc"/>
    <property type="match status" value="1"/>
</dbReference>
<protein>
    <recommendedName>
        <fullName evidence="6">Protein kinase domain-containing protein</fullName>
    </recommendedName>
</protein>
<dbReference type="GO" id="GO:0008312">
    <property type="term" value="F:7S RNA binding"/>
    <property type="evidence" value="ECO:0007669"/>
    <property type="project" value="InterPro"/>
</dbReference>
<dbReference type="Gene3D" id="1.20.58.80">
    <property type="entry name" value="Phosphotransferase system, lactose/cellobiose-type IIA subunit"/>
    <property type="match status" value="1"/>
</dbReference>
<dbReference type="Pfam" id="PF04212">
    <property type="entry name" value="MIT"/>
    <property type="match status" value="1"/>
</dbReference>
<dbReference type="InterPro" id="IPR036181">
    <property type="entry name" value="MIT_dom_sf"/>
</dbReference>
<dbReference type="InterPro" id="IPR038253">
    <property type="entry name" value="SRP68_N_sf"/>
</dbReference>
<dbReference type="Pfam" id="PF00069">
    <property type="entry name" value="Pkinase"/>
    <property type="match status" value="1"/>
</dbReference>
<organism evidence="4 5">
    <name type="scientific">Caenorhabditis angaria</name>
    <dbReference type="NCBI Taxonomy" id="860376"/>
    <lineage>
        <taxon>Eukaryota</taxon>
        <taxon>Metazoa</taxon>
        <taxon>Ecdysozoa</taxon>
        <taxon>Nematoda</taxon>
        <taxon>Chromadorea</taxon>
        <taxon>Rhabditida</taxon>
        <taxon>Rhabditina</taxon>
        <taxon>Rhabditomorpha</taxon>
        <taxon>Rhabditoidea</taxon>
        <taxon>Rhabditidae</taxon>
        <taxon>Peloderinae</taxon>
        <taxon>Caenorhabditis</taxon>
    </lineage>
</organism>
<proteinExistence type="predicted"/>
<feature type="region of interest" description="Disordered" evidence="1">
    <location>
        <begin position="751"/>
        <end position="776"/>
    </location>
</feature>
<evidence type="ECO:0008006" key="6">
    <source>
        <dbReference type="Google" id="ProtNLM"/>
    </source>
</evidence>
<dbReference type="Gene3D" id="1.10.510.10">
    <property type="entry name" value="Transferase(Phosphotransferase) domain 1"/>
    <property type="match status" value="1"/>
</dbReference>
<accession>A0A9P1IVV8</accession>
<evidence type="ECO:0000256" key="1">
    <source>
        <dbReference type="SAM" id="MobiDB-lite"/>
    </source>
</evidence>
<dbReference type="InterPro" id="IPR001683">
    <property type="entry name" value="PX_dom"/>
</dbReference>
<evidence type="ECO:0000259" key="2">
    <source>
        <dbReference type="PROSITE" id="PS50011"/>
    </source>
</evidence>
<reference evidence="4" key="1">
    <citation type="submission" date="2022-11" db="EMBL/GenBank/DDBJ databases">
        <authorList>
            <person name="Kikuchi T."/>
        </authorList>
    </citation>
    <scope>NUCLEOTIDE SEQUENCE</scope>
    <source>
        <strain evidence="4">PS1010</strain>
    </source>
</reference>
<dbReference type="Gene3D" id="3.30.200.20">
    <property type="entry name" value="Phosphorylase Kinase, domain 1"/>
    <property type="match status" value="1"/>
</dbReference>
<dbReference type="GO" id="GO:0035091">
    <property type="term" value="F:phosphatidylinositol binding"/>
    <property type="evidence" value="ECO:0007669"/>
    <property type="project" value="InterPro"/>
</dbReference>
<dbReference type="PROSITE" id="PS50195">
    <property type="entry name" value="PX"/>
    <property type="match status" value="1"/>
</dbReference>
<feature type="domain" description="Protein kinase" evidence="2">
    <location>
        <begin position="898"/>
        <end position="1302"/>
    </location>
</feature>
<gene>
    <name evidence="4" type="ORF">CAMP_LOCUS14636</name>
</gene>
<feature type="region of interest" description="Disordered" evidence="1">
    <location>
        <begin position="442"/>
        <end position="462"/>
    </location>
</feature>
<dbReference type="Pfam" id="PF00787">
    <property type="entry name" value="PX"/>
    <property type="match status" value="1"/>
</dbReference>
<comment type="caution">
    <text evidence="4">The sequence shown here is derived from an EMBL/GenBank/DDBJ whole genome shotgun (WGS) entry which is preliminary data.</text>
</comment>
<keyword evidence="5" id="KW-1185">Reference proteome</keyword>
<feature type="compositionally biased region" description="Low complexity" evidence="1">
    <location>
        <begin position="751"/>
        <end position="766"/>
    </location>
</feature>
<dbReference type="SUPFAM" id="SSF116846">
    <property type="entry name" value="MIT domain"/>
    <property type="match status" value="1"/>
</dbReference>
<dbReference type="SUPFAM" id="SSF56112">
    <property type="entry name" value="Protein kinase-like (PK-like)"/>
    <property type="match status" value="1"/>
</dbReference>
<dbReference type="GO" id="GO:0005047">
    <property type="term" value="F:signal recognition particle binding"/>
    <property type="evidence" value="ECO:0007669"/>
    <property type="project" value="InterPro"/>
</dbReference>
<dbReference type="Gene3D" id="1.10.3450.40">
    <property type="entry name" value="Signal recognition particle, SRP68 subunit, RNA-binding domain"/>
    <property type="match status" value="2"/>
</dbReference>
<feature type="compositionally biased region" description="Polar residues" evidence="1">
    <location>
        <begin position="442"/>
        <end position="454"/>
    </location>
</feature>
<dbReference type="SUPFAM" id="SSF64268">
    <property type="entry name" value="PX domain"/>
    <property type="match status" value="1"/>
</dbReference>
<dbReference type="Gene3D" id="3.30.1520.10">
    <property type="entry name" value="Phox-like domain"/>
    <property type="match status" value="1"/>
</dbReference>
<evidence type="ECO:0000313" key="5">
    <source>
        <dbReference type="Proteomes" id="UP001152747"/>
    </source>
</evidence>
<dbReference type="GO" id="GO:0006614">
    <property type="term" value="P:SRP-dependent cotranslational protein targeting to membrane"/>
    <property type="evidence" value="ECO:0007669"/>
    <property type="project" value="InterPro"/>
</dbReference>
<dbReference type="OrthoDB" id="1278353at2759"/>
<dbReference type="SMART" id="SM00312">
    <property type="entry name" value="PX"/>
    <property type="match status" value="1"/>
</dbReference>